<dbReference type="InterPro" id="IPR038109">
    <property type="entry name" value="DNA_bind_recomb_sf"/>
</dbReference>
<name>A0A8S5LSL2_9CAUD</name>
<accession>A0A8S5LSL2</accession>
<proteinExistence type="predicted"/>
<dbReference type="GO" id="GO:0000150">
    <property type="term" value="F:DNA strand exchange activity"/>
    <property type="evidence" value="ECO:0007669"/>
    <property type="project" value="InterPro"/>
</dbReference>
<sequence>MRCTPYGYDIVDGKAVINEETAAQVRALFRHYLDGKALTKAAELAGMKLYHGSAGRMLRNKHYLGDDYYPQIIDKETFDKAEKLRQEKAIGLGRTKELKTSEEKIPVKAFTFRPAETKYSDSFRQAEYVYGLIESEEHTNGNN</sequence>
<feature type="domain" description="Recombinase" evidence="1">
    <location>
        <begin position="5"/>
        <end position="91"/>
    </location>
</feature>
<dbReference type="InterPro" id="IPR011109">
    <property type="entry name" value="DNA_bind_recombinase_dom"/>
</dbReference>
<dbReference type="GO" id="GO:0003677">
    <property type="term" value="F:DNA binding"/>
    <property type="evidence" value="ECO:0007669"/>
    <property type="project" value="InterPro"/>
</dbReference>
<dbReference type="Pfam" id="PF07508">
    <property type="entry name" value="Recombinase"/>
    <property type="match status" value="1"/>
</dbReference>
<organism evidence="2">
    <name type="scientific">Siphoviridae sp. ctMAv2</name>
    <dbReference type="NCBI Taxonomy" id="2826258"/>
    <lineage>
        <taxon>Viruses</taxon>
        <taxon>Duplodnaviria</taxon>
        <taxon>Heunggongvirae</taxon>
        <taxon>Uroviricota</taxon>
        <taxon>Caudoviricetes</taxon>
    </lineage>
</organism>
<dbReference type="Gene3D" id="3.90.1750.20">
    <property type="entry name" value="Putative Large Serine Recombinase, Chain B, Domain 2"/>
    <property type="match status" value="1"/>
</dbReference>
<protein>
    <submittedName>
        <fullName evidence="2">Integrase</fullName>
    </submittedName>
</protein>
<dbReference type="PROSITE" id="PS51737">
    <property type="entry name" value="RECOMBINASE_DNA_BIND"/>
    <property type="match status" value="1"/>
</dbReference>
<evidence type="ECO:0000313" key="2">
    <source>
        <dbReference type="EMBL" id="DAD72922.1"/>
    </source>
</evidence>
<evidence type="ECO:0000259" key="1">
    <source>
        <dbReference type="PROSITE" id="PS51737"/>
    </source>
</evidence>
<reference evidence="2" key="1">
    <citation type="journal article" date="2021" name="Proc. Natl. Acad. Sci. U.S.A.">
        <title>A Catalog of Tens of Thousands of Viruses from Human Metagenomes Reveals Hidden Associations with Chronic Diseases.</title>
        <authorList>
            <person name="Tisza M.J."/>
            <person name="Buck C.B."/>
        </authorList>
    </citation>
    <scope>NUCLEOTIDE SEQUENCE</scope>
    <source>
        <strain evidence="2">CtMAv2</strain>
    </source>
</reference>
<dbReference type="EMBL" id="BK014727">
    <property type="protein sequence ID" value="DAD72922.1"/>
    <property type="molecule type" value="Genomic_DNA"/>
</dbReference>